<keyword evidence="3" id="KW-1185">Reference proteome</keyword>
<dbReference type="EMBL" id="DF842472">
    <property type="protein sequence ID" value="GAT46397.1"/>
    <property type="molecule type" value="Genomic_DNA"/>
</dbReference>
<sequence length="532" mass="60212">MPTDYGDTETLFDSVLRLRNLSRTAGPGHDTAPLQKELATKEVALGRLDAAIEHQREVLRQMEADRETLHWCIEACRSLVAPIRRLPDEILAEILVHVPRLPNPLLSVTQPHLLRLAAVCSRWRSIVYATPALWQRLTIDLPYTREFWNKLQGKYLPAISRTLRLSGQCTLSVEYRQNLDGPVFVHPEIVHLLEKSAPRWRHLHLSLNVRPAKLAKSLLCQGQLSSLRTASIFLFYPGPAESLSMDLFGPSPALQHLELCWQGGIHIEPFPWNGLKSLRIRPGDSAAAADMLTLLSAVPNTTRDLHVTMDFYLCENALQHHRTSHVRSLDVRITRHSLLRSVLTGLTLPNLHSLRLTAEVSSIPLDTDAFLSFCQRSSLGDTLTSLDITSVPISSDDALRCLEVLHALESLAVADHPVHDEDDLFPDANMRLVDNALLRQLVDPLVPRLRRLEMTSAHLSFNPRLLFDLVVSRGWVFELGIGIPAGEIRRWGARQRQLAEIKRTLRPLVEEGVLRWLPERTFTVPNMWKMLE</sequence>
<name>A0ABQ0L5H3_MYCCL</name>
<protein>
    <recommendedName>
        <fullName evidence="1">F-box domain-containing protein</fullName>
    </recommendedName>
</protein>
<dbReference type="InterPro" id="IPR036047">
    <property type="entry name" value="F-box-like_dom_sf"/>
</dbReference>
<evidence type="ECO:0000313" key="2">
    <source>
        <dbReference type="EMBL" id="GAT46397.1"/>
    </source>
</evidence>
<dbReference type="Proteomes" id="UP000815677">
    <property type="component" value="Unassembled WGS sequence"/>
</dbReference>
<dbReference type="InterPro" id="IPR032675">
    <property type="entry name" value="LRR_dom_sf"/>
</dbReference>
<dbReference type="SUPFAM" id="SSF81383">
    <property type="entry name" value="F-box domain"/>
    <property type="match status" value="1"/>
</dbReference>
<feature type="domain" description="F-box" evidence="1">
    <location>
        <begin position="80"/>
        <end position="137"/>
    </location>
</feature>
<dbReference type="InterPro" id="IPR001810">
    <property type="entry name" value="F-box_dom"/>
</dbReference>
<proteinExistence type="predicted"/>
<dbReference type="Pfam" id="PF12937">
    <property type="entry name" value="F-box-like"/>
    <property type="match status" value="1"/>
</dbReference>
<accession>A0ABQ0L5H3</accession>
<reference evidence="2" key="1">
    <citation type="submission" date="2014-09" db="EMBL/GenBank/DDBJ databases">
        <title>Genome sequence of the luminous mushroom Mycena chlorophos for searching fungal bioluminescence genes.</title>
        <authorList>
            <person name="Tanaka Y."/>
            <person name="Kasuga D."/>
            <person name="Oba Y."/>
            <person name="Hase S."/>
            <person name="Sato K."/>
            <person name="Oba Y."/>
            <person name="Sakakibara Y."/>
        </authorList>
    </citation>
    <scope>NUCLEOTIDE SEQUENCE</scope>
</reference>
<dbReference type="PROSITE" id="PS50181">
    <property type="entry name" value="FBOX"/>
    <property type="match status" value="1"/>
</dbReference>
<evidence type="ECO:0000259" key="1">
    <source>
        <dbReference type="PROSITE" id="PS50181"/>
    </source>
</evidence>
<dbReference type="Gene3D" id="3.80.10.10">
    <property type="entry name" value="Ribonuclease Inhibitor"/>
    <property type="match status" value="1"/>
</dbReference>
<organism evidence="2 3">
    <name type="scientific">Mycena chlorophos</name>
    <name type="common">Agaric fungus</name>
    <name type="synonym">Agaricus chlorophos</name>
    <dbReference type="NCBI Taxonomy" id="658473"/>
    <lineage>
        <taxon>Eukaryota</taxon>
        <taxon>Fungi</taxon>
        <taxon>Dikarya</taxon>
        <taxon>Basidiomycota</taxon>
        <taxon>Agaricomycotina</taxon>
        <taxon>Agaricomycetes</taxon>
        <taxon>Agaricomycetidae</taxon>
        <taxon>Agaricales</taxon>
        <taxon>Marasmiineae</taxon>
        <taxon>Mycenaceae</taxon>
        <taxon>Mycena</taxon>
    </lineage>
</organism>
<gene>
    <name evidence="2" type="ORF">MCHLO_03929</name>
</gene>
<evidence type="ECO:0000313" key="3">
    <source>
        <dbReference type="Proteomes" id="UP000815677"/>
    </source>
</evidence>
<dbReference type="Gene3D" id="1.20.1280.50">
    <property type="match status" value="1"/>
</dbReference>